<dbReference type="EMBL" id="JXRP01000006">
    <property type="protein sequence ID" value="KIL52035.1"/>
    <property type="molecule type" value="Genomic_DNA"/>
</dbReference>
<protein>
    <submittedName>
        <fullName evidence="2">Uncharacterized protein</fullName>
    </submittedName>
</protein>
<evidence type="ECO:0000313" key="3">
    <source>
        <dbReference type="Proteomes" id="UP000031938"/>
    </source>
</evidence>
<organism evidence="2 3">
    <name type="scientific">Jeotgalibacillus soli</name>
    <dbReference type="NCBI Taxonomy" id="889306"/>
    <lineage>
        <taxon>Bacteria</taxon>
        <taxon>Bacillati</taxon>
        <taxon>Bacillota</taxon>
        <taxon>Bacilli</taxon>
        <taxon>Bacillales</taxon>
        <taxon>Caryophanaceae</taxon>
        <taxon>Jeotgalibacillus</taxon>
    </lineage>
</organism>
<dbReference type="AlphaFoldDB" id="A0A0C2RP74"/>
<keyword evidence="1" id="KW-0472">Membrane</keyword>
<evidence type="ECO:0000313" key="2">
    <source>
        <dbReference type="EMBL" id="KIL52035.1"/>
    </source>
</evidence>
<proteinExistence type="predicted"/>
<feature type="transmembrane region" description="Helical" evidence="1">
    <location>
        <begin position="7"/>
        <end position="27"/>
    </location>
</feature>
<dbReference type="STRING" id="889306.KP78_04050"/>
<comment type="caution">
    <text evidence="2">The sequence shown here is derived from an EMBL/GenBank/DDBJ whole genome shotgun (WGS) entry which is preliminary data.</text>
</comment>
<evidence type="ECO:0000256" key="1">
    <source>
        <dbReference type="SAM" id="Phobius"/>
    </source>
</evidence>
<keyword evidence="1" id="KW-1133">Transmembrane helix</keyword>
<sequence>MKKYRILFIFIFFLALLLVGAIIYSFLRDSDPYNYFTGIAVRLLCHLMMK</sequence>
<accession>A0A0C2RP74</accession>
<dbReference type="Proteomes" id="UP000031938">
    <property type="component" value="Unassembled WGS sequence"/>
</dbReference>
<reference evidence="2 3" key="1">
    <citation type="submission" date="2015-01" db="EMBL/GenBank/DDBJ databases">
        <title>Genome sequencing of Jeotgalibacillus soli.</title>
        <authorList>
            <person name="Goh K.M."/>
            <person name="Chan K.-G."/>
            <person name="Yaakop A.S."/>
            <person name="Ee R."/>
            <person name="Gan H.M."/>
            <person name="Chan C.S."/>
        </authorList>
    </citation>
    <scope>NUCLEOTIDE SEQUENCE [LARGE SCALE GENOMIC DNA]</scope>
    <source>
        <strain evidence="2 3">P9</strain>
    </source>
</reference>
<keyword evidence="1" id="KW-0812">Transmembrane</keyword>
<keyword evidence="3" id="KW-1185">Reference proteome</keyword>
<name>A0A0C2RP74_9BACL</name>
<gene>
    <name evidence="2" type="ORF">KP78_04050</name>
</gene>